<evidence type="ECO:0000313" key="4">
    <source>
        <dbReference type="Proteomes" id="UP000594638"/>
    </source>
</evidence>
<dbReference type="AlphaFoldDB" id="A0A8S0PK06"/>
<dbReference type="Gene3D" id="3.40.50.10810">
    <property type="entry name" value="Tandem AAA-ATPase domain"/>
    <property type="match status" value="1"/>
</dbReference>
<comment type="caution">
    <text evidence="3">The sequence shown here is derived from an EMBL/GenBank/DDBJ whole genome shotgun (WGS) entry which is preliminary data.</text>
</comment>
<name>A0A8S0PK06_OLEEU</name>
<keyword evidence="1" id="KW-0539">Nucleus</keyword>
<dbReference type="Gramene" id="OE9A076556T2">
    <property type="protein sequence ID" value="OE9A076556C2"/>
    <property type="gene ID" value="OE9A076556"/>
</dbReference>
<dbReference type="OrthoDB" id="885191at2759"/>
<feature type="compositionally biased region" description="Polar residues" evidence="2">
    <location>
        <begin position="473"/>
        <end position="488"/>
    </location>
</feature>
<dbReference type="GO" id="GO:0140658">
    <property type="term" value="F:ATP-dependent chromatin remodeler activity"/>
    <property type="evidence" value="ECO:0007669"/>
    <property type="project" value="TreeGrafter"/>
</dbReference>
<dbReference type="PANTHER" id="PTHR45623:SF13">
    <property type="entry name" value="HELICASE PROTEIN MOM1"/>
    <property type="match status" value="1"/>
</dbReference>
<dbReference type="PANTHER" id="PTHR45623">
    <property type="entry name" value="CHROMODOMAIN-HELICASE-DNA-BINDING PROTEIN 3-RELATED-RELATED"/>
    <property type="match status" value="1"/>
</dbReference>
<dbReference type="InterPro" id="IPR038718">
    <property type="entry name" value="SNF2-like_sf"/>
</dbReference>
<feature type="compositionally biased region" description="Basic and acidic residues" evidence="2">
    <location>
        <begin position="420"/>
        <end position="434"/>
    </location>
</feature>
<dbReference type="GO" id="GO:0000785">
    <property type="term" value="C:chromatin"/>
    <property type="evidence" value="ECO:0007669"/>
    <property type="project" value="TreeGrafter"/>
</dbReference>
<dbReference type="EMBL" id="CACTIH010000093">
    <property type="protein sequence ID" value="CAA2953540.1"/>
    <property type="molecule type" value="Genomic_DNA"/>
</dbReference>
<proteinExistence type="predicted"/>
<organism evidence="3 4">
    <name type="scientific">Olea europaea subsp. europaea</name>
    <dbReference type="NCBI Taxonomy" id="158383"/>
    <lineage>
        <taxon>Eukaryota</taxon>
        <taxon>Viridiplantae</taxon>
        <taxon>Streptophyta</taxon>
        <taxon>Embryophyta</taxon>
        <taxon>Tracheophyta</taxon>
        <taxon>Spermatophyta</taxon>
        <taxon>Magnoliopsida</taxon>
        <taxon>eudicotyledons</taxon>
        <taxon>Gunneridae</taxon>
        <taxon>Pentapetalae</taxon>
        <taxon>asterids</taxon>
        <taxon>lamiids</taxon>
        <taxon>Lamiales</taxon>
        <taxon>Oleaceae</taxon>
        <taxon>Oleeae</taxon>
        <taxon>Olea</taxon>
    </lineage>
</organism>
<gene>
    <name evidence="3" type="ORF">OLEA9_A076556</name>
</gene>
<accession>A0A8S0PK06</accession>
<evidence type="ECO:0000256" key="2">
    <source>
        <dbReference type="SAM" id="MobiDB-lite"/>
    </source>
</evidence>
<dbReference type="SUPFAM" id="SSF52540">
    <property type="entry name" value="P-loop containing nucleoside triphosphate hydrolases"/>
    <property type="match status" value="1"/>
</dbReference>
<protein>
    <submittedName>
        <fullName evidence="3">Uncharacterized protein</fullName>
    </submittedName>
</protein>
<dbReference type="GO" id="GO:0016887">
    <property type="term" value="F:ATP hydrolysis activity"/>
    <property type="evidence" value="ECO:0007669"/>
    <property type="project" value="TreeGrafter"/>
</dbReference>
<dbReference type="GO" id="GO:0005634">
    <property type="term" value="C:nucleus"/>
    <property type="evidence" value="ECO:0007669"/>
    <property type="project" value="TreeGrafter"/>
</dbReference>
<dbReference type="Proteomes" id="UP000594638">
    <property type="component" value="Unassembled WGS sequence"/>
</dbReference>
<reference evidence="3 4" key="1">
    <citation type="submission" date="2019-12" db="EMBL/GenBank/DDBJ databases">
        <authorList>
            <person name="Alioto T."/>
            <person name="Alioto T."/>
            <person name="Gomez Garrido J."/>
        </authorList>
    </citation>
    <scope>NUCLEOTIDE SEQUENCE [LARGE SCALE GENOMIC DNA]</scope>
</reference>
<dbReference type="Gene3D" id="6.10.250.1310">
    <property type="match status" value="1"/>
</dbReference>
<dbReference type="InterPro" id="IPR027417">
    <property type="entry name" value="P-loop_NTPase"/>
</dbReference>
<evidence type="ECO:0000313" key="3">
    <source>
        <dbReference type="EMBL" id="CAA2953540.1"/>
    </source>
</evidence>
<dbReference type="GO" id="GO:0003682">
    <property type="term" value="F:chromatin binding"/>
    <property type="evidence" value="ECO:0007669"/>
    <property type="project" value="TreeGrafter"/>
</dbReference>
<dbReference type="GO" id="GO:0042393">
    <property type="term" value="F:histone binding"/>
    <property type="evidence" value="ECO:0007669"/>
    <property type="project" value="TreeGrafter"/>
</dbReference>
<dbReference type="GO" id="GO:0003677">
    <property type="term" value="F:DNA binding"/>
    <property type="evidence" value="ECO:0007669"/>
    <property type="project" value="TreeGrafter"/>
</dbReference>
<dbReference type="Gene3D" id="3.40.50.300">
    <property type="entry name" value="P-loop containing nucleotide triphosphate hydrolases"/>
    <property type="match status" value="1"/>
</dbReference>
<evidence type="ECO:0000256" key="1">
    <source>
        <dbReference type="ARBA" id="ARBA00023242"/>
    </source>
</evidence>
<keyword evidence="4" id="KW-1185">Reference proteome</keyword>
<feature type="region of interest" description="Disordered" evidence="2">
    <location>
        <begin position="410"/>
        <end position="441"/>
    </location>
</feature>
<feature type="region of interest" description="Disordered" evidence="2">
    <location>
        <begin position="473"/>
        <end position="498"/>
    </location>
</feature>
<sequence length="880" mass="98148">MHYLSVHSLLDPKYEDVSEDISHTDTNLDGHVLKENLSHFVAYECKSNMPSFVEYWVPVRLSNVQTEQYCASLFSNSMLLCSDLKCDSVHALQEILISTMKCCDHPYLVDRSLRNSVVEGIPVAEQLNAEIELSGKLNLLHMILPEIKKRELRVLILFQSLVGPGLISIGDILDDIIHEKFGEDSYIRIGGGMPPARKRAALRYCITSIKLSSIDTVILLNSDWDPMNDLRALHKINLTSDHEQLKIFRIYSSYTLEEKILILAKQGMNPQGNLKNIKQSTCHELLAWGASYLFQKLHEFHDLDSHSSISSGETFIEDVCRELITLLPKSGQSNDSTNCSFILKVLENGGIYPRNMSLIGEVESSLMGDFPIIKDMIDNEPHVFWINLLNGRNPRWKYLSSPSSRAIKRGKCLDDLPEDPEGKEKNNKCRKDARSTANRRCPAGLKHRVKKKLRAQYKKRKISVLQHPCNSSVQYSVTDEPPQLSSNMPLEKTGDGSEPIVTNLGTTNASLSSGNDDPPEADRLTYSEAQQSVCLSLQRELERLQKYKDENIKLHDDMKVRLKLSLEEEIDQISRKYDLLLQIAETEFEEKKLTLETSYNNVYINKVLAETLMQNQDVTDATCSQEMPSGNIDILYFAVITNSLMDEVYQLLLQQIGPRTATGSEHRPGNLPITSSPGFSIVQASNQPSTSASIVSRPDEPSLSPCMTIPQPVIITEAVNCMSSVQQIPGAMSGSAPVTRALQGSTKTLTDHSTNANTISMNGPLMISTLSIKLPRTSPGLLTPGNTFSNLNFPLSGHPVTGYEFRAPAPHLRSMRPISISGPNILSSPSTGVNFPSPISQSGQMQHVITSVPAIPHGEQFLFRDVSYASSPYSWDLYRK</sequence>